<feature type="transmembrane region" description="Helical" evidence="7">
    <location>
        <begin position="99"/>
        <end position="115"/>
    </location>
</feature>
<dbReference type="Gene3D" id="1.20.1250.20">
    <property type="entry name" value="MFS general substrate transporter like domains"/>
    <property type="match status" value="1"/>
</dbReference>
<protein>
    <submittedName>
        <fullName evidence="9">MFS transporter</fullName>
    </submittedName>
</protein>
<keyword evidence="4 7" id="KW-0812">Transmembrane</keyword>
<dbReference type="FunFam" id="1.20.1250.20:FF:000072">
    <property type="entry name" value="Muropeptide transporter AmpG"/>
    <property type="match status" value="1"/>
</dbReference>
<feature type="transmembrane region" description="Helical" evidence="7">
    <location>
        <begin position="316"/>
        <end position="336"/>
    </location>
</feature>
<feature type="transmembrane region" description="Helical" evidence="7">
    <location>
        <begin position="292"/>
        <end position="309"/>
    </location>
</feature>
<dbReference type="Proteomes" id="UP000630353">
    <property type="component" value="Unassembled WGS sequence"/>
</dbReference>
<comment type="similarity">
    <text evidence="2">Belongs to the major facilitator superfamily.</text>
</comment>
<evidence type="ECO:0000313" key="10">
    <source>
        <dbReference type="Proteomes" id="UP000630353"/>
    </source>
</evidence>
<dbReference type="InterPro" id="IPR011701">
    <property type="entry name" value="MFS"/>
</dbReference>
<evidence type="ECO:0000256" key="3">
    <source>
        <dbReference type="ARBA" id="ARBA00022448"/>
    </source>
</evidence>
<reference evidence="9" key="2">
    <citation type="submission" date="2020-09" db="EMBL/GenBank/DDBJ databases">
        <authorList>
            <person name="Sun Q."/>
            <person name="Kim S."/>
        </authorList>
    </citation>
    <scope>NUCLEOTIDE SEQUENCE</scope>
    <source>
        <strain evidence="9">KCTC 42651</strain>
    </source>
</reference>
<dbReference type="RefSeq" id="WP_189987079.1">
    <property type="nucleotide sequence ID" value="NZ_BMZS01000001.1"/>
</dbReference>
<dbReference type="AlphaFoldDB" id="A0A919CMI5"/>
<dbReference type="InterPro" id="IPR004752">
    <property type="entry name" value="AmpG_permease/AT-1"/>
</dbReference>
<feature type="transmembrane region" description="Helical" evidence="7">
    <location>
        <begin position="59"/>
        <end position="78"/>
    </location>
</feature>
<dbReference type="InterPro" id="IPR020846">
    <property type="entry name" value="MFS_dom"/>
</dbReference>
<dbReference type="InterPro" id="IPR036259">
    <property type="entry name" value="MFS_trans_sf"/>
</dbReference>
<keyword evidence="6 7" id="KW-0472">Membrane</keyword>
<dbReference type="NCBIfam" id="TIGR00901">
    <property type="entry name" value="2A0125"/>
    <property type="match status" value="1"/>
</dbReference>
<dbReference type="PANTHER" id="PTHR12778">
    <property type="entry name" value="SOLUTE CARRIER FAMILY 33 ACETYL-COA TRANSPORTER -RELATED"/>
    <property type="match status" value="1"/>
</dbReference>
<feature type="transmembrane region" description="Helical" evidence="7">
    <location>
        <begin position="250"/>
        <end position="272"/>
    </location>
</feature>
<sequence>MVSESRAGGARAAAIRDTLTLYLRRRVLVVLLLGFSSGLPLLLSFSTLSTWMREVGVDLTSIGLFSLVGLPYTVKFLWAPAMDRLALPPLTGLLGRRRGWMLATQVMLIATLVGLGTTNPIASPLMMALFGVLVAFFSASQDIVIDAYRIESLEETEQGAGAAAYVLGYRVGILAAGAGALLLADSFGWFHAYLAMAALMLVGLATVLLSPEPPAPALPAFAGEGSAEKAAAWFRDAVVAPFAEFLARPWALLTLLFILLYKLGDAFLGAMTNPFYIDVGFSKTEIAEVTKVFGLFALLGGLVVGGIMVRRLGLMWALLICGVLQAASNLVFAAQAAVGHEVWMLVITIGVENATGGMGTAAFIAYLSQLTNVAFTATQYALLSSFMAFGRTVLSSPSGWVAEQLGWVPFFVASTAIAVPGLALLVVLMRLFPPSPVAKKPAEEPA</sequence>
<feature type="transmembrane region" description="Helical" evidence="7">
    <location>
        <begin position="27"/>
        <end position="47"/>
    </location>
</feature>
<evidence type="ECO:0000256" key="7">
    <source>
        <dbReference type="SAM" id="Phobius"/>
    </source>
</evidence>
<dbReference type="PROSITE" id="PS50850">
    <property type="entry name" value="MFS"/>
    <property type="match status" value="1"/>
</dbReference>
<evidence type="ECO:0000313" key="9">
    <source>
        <dbReference type="EMBL" id="GHD39848.1"/>
    </source>
</evidence>
<keyword evidence="3" id="KW-0813">Transport</keyword>
<evidence type="ECO:0000256" key="5">
    <source>
        <dbReference type="ARBA" id="ARBA00022989"/>
    </source>
</evidence>
<accession>A0A919CMI5</accession>
<feature type="transmembrane region" description="Helical" evidence="7">
    <location>
        <begin position="190"/>
        <end position="209"/>
    </location>
</feature>
<evidence type="ECO:0000256" key="2">
    <source>
        <dbReference type="ARBA" id="ARBA00008335"/>
    </source>
</evidence>
<dbReference type="PANTHER" id="PTHR12778:SF10">
    <property type="entry name" value="MAJOR FACILITATOR SUPERFAMILY DOMAIN-CONTAINING PROTEIN 3"/>
    <property type="match status" value="1"/>
</dbReference>
<comment type="caution">
    <text evidence="9">The sequence shown here is derived from an EMBL/GenBank/DDBJ whole genome shotgun (WGS) entry which is preliminary data.</text>
</comment>
<keyword evidence="10" id="KW-1185">Reference proteome</keyword>
<dbReference type="Pfam" id="PF07690">
    <property type="entry name" value="MFS_1"/>
    <property type="match status" value="2"/>
</dbReference>
<keyword evidence="5 7" id="KW-1133">Transmembrane helix</keyword>
<dbReference type="EMBL" id="BMZS01000001">
    <property type="protein sequence ID" value="GHD39848.1"/>
    <property type="molecule type" value="Genomic_DNA"/>
</dbReference>
<proteinExistence type="inferred from homology"/>
<name>A0A919CMI5_9PROT</name>
<dbReference type="CDD" id="cd17486">
    <property type="entry name" value="MFS_AmpG_like"/>
    <property type="match status" value="1"/>
</dbReference>
<evidence type="ECO:0000256" key="1">
    <source>
        <dbReference type="ARBA" id="ARBA00004141"/>
    </source>
</evidence>
<evidence type="ECO:0000256" key="6">
    <source>
        <dbReference type="ARBA" id="ARBA00023136"/>
    </source>
</evidence>
<feature type="transmembrane region" description="Helical" evidence="7">
    <location>
        <begin position="342"/>
        <end position="366"/>
    </location>
</feature>
<feature type="transmembrane region" description="Helical" evidence="7">
    <location>
        <begin position="373"/>
        <end position="394"/>
    </location>
</feature>
<evidence type="ECO:0000256" key="4">
    <source>
        <dbReference type="ARBA" id="ARBA00022692"/>
    </source>
</evidence>
<comment type="subcellular location">
    <subcellularLocation>
        <location evidence="1">Membrane</location>
        <topology evidence="1">Multi-pass membrane protein</topology>
    </subcellularLocation>
</comment>
<feature type="domain" description="Major facilitator superfamily (MFS) profile" evidence="8">
    <location>
        <begin position="26"/>
        <end position="433"/>
    </location>
</feature>
<dbReference type="SUPFAM" id="SSF103473">
    <property type="entry name" value="MFS general substrate transporter"/>
    <property type="match status" value="1"/>
</dbReference>
<evidence type="ECO:0000259" key="8">
    <source>
        <dbReference type="PROSITE" id="PS50850"/>
    </source>
</evidence>
<organism evidence="9 10">
    <name type="scientific">Thalassobaculum fulvum</name>
    <dbReference type="NCBI Taxonomy" id="1633335"/>
    <lineage>
        <taxon>Bacteria</taxon>
        <taxon>Pseudomonadati</taxon>
        <taxon>Pseudomonadota</taxon>
        <taxon>Alphaproteobacteria</taxon>
        <taxon>Rhodospirillales</taxon>
        <taxon>Thalassobaculaceae</taxon>
        <taxon>Thalassobaculum</taxon>
    </lineage>
</organism>
<gene>
    <name evidence="9" type="ORF">GCM10017083_02410</name>
</gene>
<dbReference type="GO" id="GO:0022857">
    <property type="term" value="F:transmembrane transporter activity"/>
    <property type="evidence" value="ECO:0007669"/>
    <property type="project" value="InterPro"/>
</dbReference>
<reference evidence="9" key="1">
    <citation type="journal article" date="2014" name="Int. J. Syst. Evol. Microbiol.">
        <title>Complete genome sequence of Corynebacterium casei LMG S-19264T (=DSM 44701T), isolated from a smear-ripened cheese.</title>
        <authorList>
            <consortium name="US DOE Joint Genome Institute (JGI-PGF)"/>
            <person name="Walter F."/>
            <person name="Albersmeier A."/>
            <person name="Kalinowski J."/>
            <person name="Ruckert C."/>
        </authorList>
    </citation>
    <scope>NUCLEOTIDE SEQUENCE</scope>
    <source>
        <strain evidence="9">KCTC 42651</strain>
    </source>
</reference>
<feature type="transmembrane region" description="Helical" evidence="7">
    <location>
        <begin position="121"/>
        <end position="139"/>
    </location>
</feature>
<dbReference type="GO" id="GO:0016020">
    <property type="term" value="C:membrane"/>
    <property type="evidence" value="ECO:0007669"/>
    <property type="project" value="UniProtKB-SubCell"/>
</dbReference>
<feature type="transmembrane region" description="Helical" evidence="7">
    <location>
        <begin position="406"/>
        <end position="432"/>
    </location>
</feature>
<feature type="transmembrane region" description="Helical" evidence="7">
    <location>
        <begin position="160"/>
        <end position="184"/>
    </location>
</feature>